<protein>
    <submittedName>
        <fullName evidence="2">Uncharacterized protein</fullName>
    </submittedName>
</protein>
<evidence type="ECO:0000256" key="1">
    <source>
        <dbReference type="SAM" id="MobiDB-lite"/>
    </source>
</evidence>
<gene>
    <name evidence="2" type="ORF">ODALV1_LOCUS3528</name>
</gene>
<feature type="compositionally biased region" description="Basic and acidic residues" evidence="1">
    <location>
        <begin position="99"/>
        <end position="130"/>
    </location>
</feature>
<feature type="region of interest" description="Disordered" evidence="1">
    <location>
        <begin position="168"/>
        <end position="200"/>
    </location>
</feature>
<name>A0ABP1PT88_9HEXA</name>
<dbReference type="Proteomes" id="UP001642540">
    <property type="component" value="Unassembled WGS sequence"/>
</dbReference>
<evidence type="ECO:0000313" key="3">
    <source>
        <dbReference type="Proteomes" id="UP001642540"/>
    </source>
</evidence>
<feature type="region of interest" description="Disordered" evidence="1">
    <location>
        <begin position="266"/>
        <end position="303"/>
    </location>
</feature>
<dbReference type="EMBL" id="CAXLJM020000012">
    <property type="protein sequence ID" value="CAL8076604.1"/>
    <property type="molecule type" value="Genomic_DNA"/>
</dbReference>
<accession>A0ABP1PT88</accession>
<sequence length="303" mass="33184">MDKNGLECMDTQLILEEELQQSIAVEKGIAVGELVEYTPAVVQNNKGEELGESTLTLKDKVEEHKESTQTETENEGEGKGESHAALEDKVGEYRQSTPAEKENEGALNDKVEKYRELTPVEKENGGREIEESSAALNEEFGKPANEDGVEMIANIADAVTLVHEKGVEMPANQEGTQDKRSNGVQQLEKHNKVEESDPVLTDIEVEAPEESTTVLTAVDNLENGISVMNEDVTEKPEKPSTVVELLQVVVDDVEKETKIDGLVTKLGVDDTQESTPIRNTKGAEEEVESGYQEEHVSTTPAKP</sequence>
<feature type="compositionally biased region" description="Basic and acidic residues" evidence="1">
    <location>
        <begin position="76"/>
        <end position="92"/>
    </location>
</feature>
<feature type="region of interest" description="Disordered" evidence="1">
    <location>
        <begin position="44"/>
        <end position="142"/>
    </location>
</feature>
<evidence type="ECO:0000313" key="2">
    <source>
        <dbReference type="EMBL" id="CAL8076604.1"/>
    </source>
</evidence>
<feature type="compositionally biased region" description="Basic and acidic residues" evidence="1">
    <location>
        <begin position="176"/>
        <end position="195"/>
    </location>
</feature>
<feature type="compositionally biased region" description="Basic and acidic residues" evidence="1">
    <location>
        <begin position="57"/>
        <end position="68"/>
    </location>
</feature>
<organism evidence="2 3">
    <name type="scientific">Orchesella dallaii</name>
    <dbReference type="NCBI Taxonomy" id="48710"/>
    <lineage>
        <taxon>Eukaryota</taxon>
        <taxon>Metazoa</taxon>
        <taxon>Ecdysozoa</taxon>
        <taxon>Arthropoda</taxon>
        <taxon>Hexapoda</taxon>
        <taxon>Collembola</taxon>
        <taxon>Entomobryomorpha</taxon>
        <taxon>Entomobryoidea</taxon>
        <taxon>Orchesellidae</taxon>
        <taxon>Orchesellinae</taxon>
        <taxon>Orchesella</taxon>
    </lineage>
</organism>
<proteinExistence type="predicted"/>
<reference evidence="2 3" key="1">
    <citation type="submission" date="2024-08" db="EMBL/GenBank/DDBJ databases">
        <authorList>
            <person name="Cucini C."/>
            <person name="Frati F."/>
        </authorList>
    </citation>
    <scope>NUCLEOTIDE SEQUENCE [LARGE SCALE GENOMIC DNA]</scope>
</reference>
<keyword evidence="3" id="KW-1185">Reference proteome</keyword>
<comment type="caution">
    <text evidence="2">The sequence shown here is derived from an EMBL/GenBank/DDBJ whole genome shotgun (WGS) entry which is preliminary data.</text>
</comment>